<evidence type="ECO:0000256" key="1">
    <source>
        <dbReference type="SAM" id="MobiDB-lite"/>
    </source>
</evidence>
<reference evidence="2 3" key="1">
    <citation type="journal article" date="2018" name="Mol. Plant">
        <title>The genome of Artemisia annua provides insight into the evolution of Asteraceae family and artemisinin biosynthesis.</title>
        <authorList>
            <person name="Shen Q."/>
            <person name="Zhang L."/>
            <person name="Liao Z."/>
            <person name="Wang S."/>
            <person name="Yan T."/>
            <person name="Shi P."/>
            <person name="Liu M."/>
            <person name="Fu X."/>
            <person name="Pan Q."/>
            <person name="Wang Y."/>
            <person name="Lv Z."/>
            <person name="Lu X."/>
            <person name="Zhang F."/>
            <person name="Jiang W."/>
            <person name="Ma Y."/>
            <person name="Chen M."/>
            <person name="Hao X."/>
            <person name="Li L."/>
            <person name="Tang Y."/>
            <person name="Lv G."/>
            <person name="Zhou Y."/>
            <person name="Sun X."/>
            <person name="Brodelius P.E."/>
            <person name="Rose J.K.C."/>
            <person name="Tang K."/>
        </authorList>
    </citation>
    <scope>NUCLEOTIDE SEQUENCE [LARGE SCALE GENOMIC DNA]</scope>
    <source>
        <strain evidence="3">cv. Huhao1</strain>
        <tissue evidence="2">Leaf</tissue>
    </source>
</reference>
<gene>
    <name evidence="2" type="ORF">CTI12_AA428250</name>
</gene>
<dbReference type="AlphaFoldDB" id="A0A2U1M255"/>
<keyword evidence="2" id="KW-0378">Hydrolase</keyword>
<organism evidence="2 3">
    <name type="scientific">Artemisia annua</name>
    <name type="common">Sweet wormwood</name>
    <dbReference type="NCBI Taxonomy" id="35608"/>
    <lineage>
        <taxon>Eukaryota</taxon>
        <taxon>Viridiplantae</taxon>
        <taxon>Streptophyta</taxon>
        <taxon>Embryophyta</taxon>
        <taxon>Tracheophyta</taxon>
        <taxon>Spermatophyta</taxon>
        <taxon>Magnoliopsida</taxon>
        <taxon>eudicotyledons</taxon>
        <taxon>Gunneridae</taxon>
        <taxon>Pentapetalae</taxon>
        <taxon>asterids</taxon>
        <taxon>campanulids</taxon>
        <taxon>Asterales</taxon>
        <taxon>Asteraceae</taxon>
        <taxon>Asteroideae</taxon>
        <taxon>Anthemideae</taxon>
        <taxon>Artemisiinae</taxon>
        <taxon>Artemisia</taxon>
    </lineage>
</organism>
<protein>
    <submittedName>
        <fullName evidence="2">DNA helicase Pif1-like protein</fullName>
    </submittedName>
</protein>
<keyword evidence="2" id="KW-0347">Helicase</keyword>
<dbReference type="EMBL" id="PKPP01006782">
    <property type="protein sequence ID" value="PWA55342.1"/>
    <property type="molecule type" value="Genomic_DNA"/>
</dbReference>
<evidence type="ECO:0000313" key="2">
    <source>
        <dbReference type="EMBL" id="PWA55342.1"/>
    </source>
</evidence>
<keyword evidence="3" id="KW-1185">Reference proteome</keyword>
<dbReference type="PANTHER" id="PTHR45786:SF74">
    <property type="entry name" value="ATP-DEPENDENT DNA HELICASE"/>
    <property type="match status" value="1"/>
</dbReference>
<proteinExistence type="predicted"/>
<dbReference type="GO" id="GO:0004386">
    <property type="term" value="F:helicase activity"/>
    <property type="evidence" value="ECO:0007669"/>
    <property type="project" value="UniProtKB-KW"/>
</dbReference>
<dbReference type="PANTHER" id="PTHR45786">
    <property type="entry name" value="DNA BINDING PROTEIN-LIKE"/>
    <property type="match status" value="1"/>
</dbReference>
<keyword evidence="2" id="KW-0547">Nucleotide-binding</keyword>
<dbReference type="Proteomes" id="UP000245207">
    <property type="component" value="Unassembled WGS sequence"/>
</dbReference>
<feature type="compositionally biased region" description="Polar residues" evidence="1">
    <location>
        <begin position="291"/>
        <end position="301"/>
    </location>
</feature>
<sequence length="590" mass="65616">MKSPNNALPEHVYCPLPLGDEHIGPSNVPEFSNFASENVVSTQHDTCLCGGTVTSSECTRSNCKRNRMDFEDVSQMGLRKKTRCHRDLQVMPSVAVDENESSCDLLHQADVPASVVSQCVDNVSPADAFVNTLSHAGGPITLDFEAGLIRHINTIDEEGIQWSGDAIFQFQTPHLSPTATFDAAGSSGKRQRAPPDDVSGQRPSQRRRRGIVNHTAASPIRETQCPQSDGGSSQRPPIQQPVPVSPTTPSDGSYRFGPTHPSDAQGHSPVRGASTRAPPVQRAPSAHAHVTCQSREAGSSSTLPRTGFYFSNFWSLLYAYTFVYQFRIPTHESSVLLEGPPEEYKKFRVCNCVCSHCHALFWYEERLSSSTRRSGPLYHRCCMGGKVRNEVANRLANFGKNASNILRPQVVQGLIELLDRHNALVQLFRTARDKLLEKDIPDFKIRLFGVVGSAQHELPTADQIVAIVFEGGPDSATDFDVVIQRHSGEPERFNKLQPTYMSLHFSLLFIFGKHGYHPDLKLLAAPGSVSEGRKRMSMDAYYAYLLHDRFNRYALSLPFNYYLKAIDLFTILDLVYERRGSNQWGCSKQC</sequence>
<keyword evidence="2" id="KW-0067">ATP-binding</keyword>
<feature type="region of interest" description="Disordered" evidence="1">
    <location>
        <begin position="178"/>
        <end position="301"/>
    </location>
</feature>
<accession>A0A2U1M255</accession>
<evidence type="ECO:0000313" key="3">
    <source>
        <dbReference type="Proteomes" id="UP000245207"/>
    </source>
</evidence>
<name>A0A2U1M255_ARTAN</name>
<feature type="compositionally biased region" description="Polar residues" evidence="1">
    <location>
        <begin position="224"/>
        <end position="237"/>
    </location>
</feature>
<comment type="caution">
    <text evidence="2">The sequence shown here is derived from an EMBL/GenBank/DDBJ whole genome shotgun (WGS) entry which is preliminary data.</text>
</comment>